<dbReference type="AlphaFoldDB" id="A0A6J4KGL2"/>
<accession>A0A6J4KGL2</accession>
<organism evidence="1">
    <name type="scientific">uncultured Chloroflexota bacterium</name>
    <dbReference type="NCBI Taxonomy" id="166587"/>
    <lineage>
        <taxon>Bacteria</taxon>
        <taxon>Bacillati</taxon>
        <taxon>Chloroflexota</taxon>
        <taxon>environmental samples</taxon>
    </lineage>
</organism>
<sequence length="100" mass="10690">MLTQGNAPNAHQHAPSVVHFHVNAVAMHGGAVETVHATHTNALATGRRLAVEARPGQGRIRWHADGFTTSYYVYDVAGRLATWVVVSEPCVGEHAAEVQA</sequence>
<gene>
    <name evidence="1" type="ORF">AVDCRST_MAG77-5934</name>
</gene>
<dbReference type="EMBL" id="CADCTC010000311">
    <property type="protein sequence ID" value="CAA9304322.1"/>
    <property type="molecule type" value="Genomic_DNA"/>
</dbReference>
<evidence type="ECO:0000313" key="1">
    <source>
        <dbReference type="EMBL" id="CAA9304322.1"/>
    </source>
</evidence>
<reference evidence="1" key="1">
    <citation type="submission" date="2020-02" db="EMBL/GenBank/DDBJ databases">
        <authorList>
            <person name="Meier V. D."/>
        </authorList>
    </citation>
    <scope>NUCLEOTIDE SEQUENCE</scope>
    <source>
        <strain evidence="1">AVDCRST_MAG77</strain>
    </source>
</reference>
<proteinExistence type="predicted"/>
<name>A0A6J4KGL2_9CHLR</name>
<protein>
    <submittedName>
        <fullName evidence="1">Uncharacterized protein</fullName>
    </submittedName>
</protein>